<dbReference type="InterPro" id="IPR001608">
    <property type="entry name" value="Ala_racemase_N"/>
</dbReference>
<dbReference type="EC" id="5.1.1.1" evidence="5 9"/>
<name>A0A423PTX6_9GAMM</name>
<keyword evidence="7 9" id="KW-0413">Isomerase</keyword>
<gene>
    <name evidence="13" type="primary">alr</name>
    <name evidence="13" type="ORF">SAOR_04550</name>
</gene>
<evidence type="ECO:0000256" key="8">
    <source>
        <dbReference type="ARBA" id="ARBA00037912"/>
    </source>
</evidence>
<comment type="caution">
    <text evidence="13">The sequence shown here is derived from an EMBL/GenBank/DDBJ whole genome shotgun (WGS) entry which is preliminary data.</text>
</comment>
<comment type="pathway">
    <text evidence="8 9">Amino-acid biosynthesis; D-alanine biosynthesis; D-alanine from L-alanine: step 1/1.</text>
</comment>
<dbReference type="GO" id="GO:0008784">
    <property type="term" value="F:alanine racemase activity"/>
    <property type="evidence" value="ECO:0007669"/>
    <property type="project" value="UniProtKB-UniRule"/>
</dbReference>
<evidence type="ECO:0000256" key="9">
    <source>
        <dbReference type="HAMAP-Rule" id="MF_01201"/>
    </source>
</evidence>
<dbReference type="EMBL" id="AYKH01000006">
    <property type="protein sequence ID" value="ROO29043.1"/>
    <property type="molecule type" value="Genomic_DNA"/>
</dbReference>
<dbReference type="InterPro" id="IPR009006">
    <property type="entry name" value="Ala_racemase/Decarboxylase_C"/>
</dbReference>
<evidence type="ECO:0000256" key="7">
    <source>
        <dbReference type="ARBA" id="ARBA00023235"/>
    </source>
</evidence>
<dbReference type="PANTHER" id="PTHR30511:SF4">
    <property type="entry name" value="ALANINE RACEMASE, BIOSYNTHETIC"/>
    <property type="match status" value="1"/>
</dbReference>
<dbReference type="Gene3D" id="2.40.37.10">
    <property type="entry name" value="Lyase, Ornithine Decarboxylase, Chain A, domain 1"/>
    <property type="match status" value="1"/>
</dbReference>
<organism evidence="13 14">
    <name type="scientific">Salinisphaera orenii MK-B5</name>
    <dbReference type="NCBI Taxonomy" id="856730"/>
    <lineage>
        <taxon>Bacteria</taxon>
        <taxon>Pseudomonadati</taxon>
        <taxon>Pseudomonadota</taxon>
        <taxon>Gammaproteobacteria</taxon>
        <taxon>Salinisphaerales</taxon>
        <taxon>Salinisphaeraceae</taxon>
        <taxon>Salinisphaera</taxon>
    </lineage>
</organism>
<evidence type="ECO:0000313" key="13">
    <source>
        <dbReference type="EMBL" id="ROO29043.1"/>
    </source>
</evidence>
<accession>A0A423PTX6</accession>
<feature type="domain" description="Alanine racemase C-terminal" evidence="12">
    <location>
        <begin position="231"/>
        <end position="355"/>
    </location>
</feature>
<evidence type="ECO:0000256" key="6">
    <source>
        <dbReference type="ARBA" id="ARBA00022898"/>
    </source>
</evidence>
<dbReference type="SUPFAM" id="SSF51419">
    <property type="entry name" value="PLP-binding barrel"/>
    <property type="match status" value="1"/>
</dbReference>
<evidence type="ECO:0000256" key="4">
    <source>
        <dbReference type="ARBA" id="ARBA00007880"/>
    </source>
</evidence>
<dbReference type="FunFam" id="3.20.20.10:FF:000002">
    <property type="entry name" value="Alanine racemase"/>
    <property type="match status" value="1"/>
</dbReference>
<dbReference type="NCBIfam" id="TIGR00492">
    <property type="entry name" value="alr"/>
    <property type="match status" value="1"/>
</dbReference>
<evidence type="ECO:0000256" key="3">
    <source>
        <dbReference type="ARBA" id="ARBA00004752"/>
    </source>
</evidence>
<feature type="active site" description="Proton acceptor; specific for L-alanine" evidence="9">
    <location>
        <position position="252"/>
    </location>
</feature>
<feature type="binding site" evidence="9 11">
    <location>
        <position position="300"/>
    </location>
    <ligand>
        <name>substrate</name>
    </ligand>
</feature>
<keyword evidence="6 9" id="KW-0663">Pyridoxal phosphate</keyword>
<dbReference type="Gene3D" id="3.20.20.10">
    <property type="entry name" value="Alanine racemase"/>
    <property type="match status" value="1"/>
</dbReference>
<dbReference type="InterPro" id="IPR011079">
    <property type="entry name" value="Ala_racemase_C"/>
</dbReference>
<reference evidence="13 14" key="1">
    <citation type="submission" date="2013-10" db="EMBL/GenBank/DDBJ databases">
        <title>Salinisphaera orenii MK-B5 Genome Sequencing.</title>
        <authorList>
            <person name="Lai Q."/>
            <person name="Li C."/>
            <person name="Shao Z."/>
        </authorList>
    </citation>
    <scope>NUCLEOTIDE SEQUENCE [LARGE SCALE GENOMIC DNA]</scope>
    <source>
        <strain evidence="13 14">MK-B5</strain>
    </source>
</reference>
<comment type="cofactor">
    <cofactor evidence="2 9 10">
        <name>pyridoxal 5'-phosphate</name>
        <dbReference type="ChEBI" id="CHEBI:597326"/>
    </cofactor>
</comment>
<comment type="function">
    <text evidence="9">Catalyzes the interconversion of L-alanine and D-alanine. May also act on other amino acids.</text>
</comment>
<comment type="catalytic activity">
    <reaction evidence="1 9">
        <text>L-alanine = D-alanine</text>
        <dbReference type="Rhea" id="RHEA:20249"/>
        <dbReference type="ChEBI" id="CHEBI:57416"/>
        <dbReference type="ChEBI" id="CHEBI:57972"/>
        <dbReference type="EC" id="5.1.1.1"/>
    </reaction>
</comment>
<dbReference type="PROSITE" id="PS00395">
    <property type="entry name" value="ALANINE_RACEMASE"/>
    <property type="match status" value="1"/>
</dbReference>
<dbReference type="GO" id="GO:0005829">
    <property type="term" value="C:cytosol"/>
    <property type="evidence" value="ECO:0007669"/>
    <property type="project" value="TreeGrafter"/>
</dbReference>
<evidence type="ECO:0000256" key="10">
    <source>
        <dbReference type="PIRSR" id="PIRSR600821-50"/>
    </source>
</evidence>
<sequence>MRRALATIDRAALAHNLARVRALAPGRRVYAAVKADGYGHGAATVAHALADADGFAVSSLDEALQLRWAGIDRPVLMLSQMLDATVCAQAAEQGFEIVLFHDAQLDALAAYRGPPVTVWIKLDSGMHRLGFACERAGEIAARVDTCPQASHGGWLTHLACADDARSPLTRRQLAAFEAAIVGRAGQRSIANSAGVLDWPESHADTVRPGIMLYGSSPLLARSAADCDLRPAMTLSAPLIARQTVAAGEPIGYGAISRTPESMPVGVIGIGYGDGYPRHAPPGTPVLLDGVRVPLIGRVSMDMITVDLRAAPAARVGDRATLWGEDLPADEIAAAAGTIAYELFCRLTPRVAFEIV</sequence>
<feature type="modified residue" description="N6-(pyridoxal phosphate)lysine" evidence="9 10">
    <location>
        <position position="34"/>
    </location>
</feature>
<evidence type="ECO:0000256" key="11">
    <source>
        <dbReference type="PIRSR" id="PIRSR600821-52"/>
    </source>
</evidence>
<feature type="binding site" evidence="9 11">
    <location>
        <position position="128"/>
    </location>
    <ligand>
        <name>substrate</name>
    </ligand>
</feature>
<evidence type="ECO:0000259" key="12">
    <source>
        <dbReference type="SMART" id="SM01005"/>
    </source>
</evidence>
<dbReference type="UniPathway" id="UPA00042">
    <property type="reaction ID" value="UER00497"/>
</dbReference>
<dbReference type="PANTHER" id="PTHR30511">
    <property type="entry name" value="ALANINE RACEMASE"/>
    <property type="match status" value="1"/>
</dbReference>
<dbReference type="GO" id="GO:0030632">
    <property type="term" value="P:D-alanine biosynthetic process"/>
    <property type="evidence" value="ECO:0007669"/>
    <property type="project" value="UniProtKB-UniRule"/>
</dbReference>
<dbReference type="SMART" id="SM01005">
    <property type="entry name" value="Ala_racemase_C"/>
    <property type="match status" value="1"/>
</dbReference>
<dbReference type="GO" id="GO:0030170">
    <property type="term" value="F:pyridoxal phosphate binding"/>
    <property type="evidence" value="ECO:0007669"/>
    <property type="project" value="UniProtKB-UniRule"/>
</dbReference>
<comment type="similarity">
    <text evidence="4 9">Belongs to the alanine racemase family.</text>
</comment>
<dbReference type="RefSeq" id="WP_123630405.1">
    <property type="nucleotide sequence ID" value="NZ_AYKH01000006.1"/>
</dbReference>
<protein>
    <recommendedName>
        <fullName evidence="5 9">Alanine racemase</fullName>
        <ecNumber evidence="5 9">5.1.1.1</ecNumber>
    </recommendedName>
</protein>
<dbReference type="InterPro" id="IPR029066">
    <property type="entry name" value="PLP-binding_barrel"/>
</dbReference>
<dbReference type="InterPro" id="IPR020622">
    <property type="entry name" value="Ala_racemase_pyridoxalP-BS"/>
</dbReference>
<dbReference type="InterPro" id="IPR000821">
    <property type="entry name" value="Ala_racemase"/>
</dbReference>
<evidence type="ECO:0000256" key="5">
    <source>
        <dbReference type="ARBA" id="ARBA00013089"/>
    </source>
</evidence>
<evidence type="ECO:0000256" key="1">
    <source>
        <dbReference type="ARBA" id="ARBA00000316"/>
    </source>
</evidence>
<proteinExistence type="inferred from homology"/>
<dbReference type="PRINTS" id="PR00992">
    <property type="entry name" value="ALARACEMASE"/>
</dbReference>
<dbReference type="Proteomes" id="UP000283993">
    <property type="component" value="Unassembled WGS sequence"/>
</dbReference>
<evidence type="ECO:0000313" key="14">
    <source>
        <dbReference type="Proteomes" id="UP000283993"/>
    </source>
</evidence>
<dbReference type="CDD" id="cd06827">
    <property type="entry name" value="PLPDE_III_AR_proteobact"/>
    <property type="match status" value="1"/>
</dbReference>
<feature type="active site" description="Proton acceptor; specific for D-alanine" evidence="9">
    <location>
        <position position="34"/>
    </location>
</feature>
<comment type="pathway">
    <text evidence="3">Cell wall biogenesis; peptidoglycan biosynthesis.</text>
</comment>
<dbReference type="Pfam" id="PF01168">
    <property type="entry name" value="Ala_racemase_N"/>
    <property type="match status" value="1"/>
</dbReference>
<dbReference type="HAMAP" id="MF_01201">
    <property type="entry name" value="Ala_racemase"/>
    <property type="match status" value="1"/>
</dbReference>
<evidence type="ECO:0000256" key="2">
    <source>
        <dbReference type="ARBA" id="ARBA00001933"/>
    </source>
</evidence>
<keyword evidence="14" id="KW-1185">Reference proteome</keyword>
<dbReference type="Pfam" id="PF00842">
    <property type="entry name" value="Ala_racemase_C"/>
    <property type="match status" value="1"/>
</dbReference>
<dbReference type="SUPFAM" id="SSF50621">
    <property type="entry name" value="Alanine racemase C-terminal domain-like"/>
    <property type="match status" value="1"/>
</dbReference>
<dbReference type="AlphaFoldDB" id="A0A423PTX6"/>